<dbReference type="GO" id="GO:0031490">
    <property type="term" value="F:chromatin DNA binding"/>
    <property type="evidence" value="ECO:0007669"/>
    <property type="project" value="TreeGrafter"/>
</dbReference>
<evidence type="ECO:0000256" key="3">
    <source>
        <dbReference type="SAM" id="MobiDB-lite"/>
    </source>
</evidence>
<dbReference type="GO" id="GO:0006974">
    <property type="term" value="P:DNA damage response"/>
    <property type="evidence" value="ECO:0007669"/>
    <property type="project" value="TreeGrafter"/>
</dbReference>
<dbReference type="GO" id="GO:0031507">
    <property type="term" value="P:heterochromatin formation"/>
    <property type="evidence" value="ECO:0007669"/>
    <property type="project" value="TreeGrafter"/>
</dbReference>
<feature type="compositionally biased region" description="Acidic residues" evidence="3">
    <location>
        <begin position="142"/>
        <end position="164"/>
    </location>
</feature>
<dbReference type="EMBL" id="BT124101">
    <property type="protein sequence ID" value="ADE77377.1"/>
    <property type="molecule type" value="mRNA"/>
</dbReference>
<dbReference type="Gene3D" id="1.10.20.10">
    <property type="entry name" value="Histone, subunit A"/>
    <property type="match status" value="1"/>
</dbReference>
<name>D5ACV8_PICSI</name>
<accession>D5ACV8</accession>
<dbReference type="PANTHER" id="PTHR46172">
    <property type="entry name" value="DNA POLYMERASE EPSILON SUBUNIT 3"/>
    <property type="match status" value="1"/>
</dbReference>
<reference evidence="5" key="1">
    <citation type="submission" date="2010-04" db="EMBL/GenBank/DDBJ databases">
        <authorList>
            <person name="Reid K.E."/>
            <person name="Liao N."/>
            <person name="Chan S."/>
            <person name="Docking R."/>
            <person name="Taylor G."/>
            <person name="Moore R."/>
            <person name="Mayo M."/>
            <person name="Munro S."/>
            <person name="King J."/>
            <person name="Yanchuk A."/>
            <person name="Holt R."/>
            <person name="Jones S."/>
            <person name="Marra M."/>
            <person name="Ritland C.E."/>
            <person name="Ritland K."/>
            <person name="Bohlmann J."/>
        </authorList>
    </citation>
    <scope>NUCLEOTIDE SEQUENCE</scope>
    <source>
        <tissue evidence="5">Bud</tissue>
    </source>
</reference>
<evidence type="ECO:0000256" key="2">
    <source>
        <dbReference type="ARBA" id="ARBA00023242"/>
    </source>
</evidence>
<dbReference type="SUPFAM" id="SSF47113">
    <property type="entry name" value="Histone-fold"/>
    <property type="match status" value="1"/>
</dbReference>
<dbReference type="InterPro" id="IPR009072">
    <property type="entry name" value="Histone-fold"/>
</dbReference>
<dbReference type="GO" id="GO:0008623">
    <property type="term" value="C:CHRAC"/>
    <property type="evidence" value="ECO:0007669"/>
    <property type="project" value="TreeGrafter"/>
</dbReference>
<dbReference type="InterPro" id="IPR003958">
    <property type="entry name" value="CBFA_NFYB_domain"/>
</dbReference>
<evidence type="ECO:0000256" key="1">
    <source>
        <dbReference type="ARBA" id="ARBA00004123"/>
    </source>
</evidence>
<proteinExistence type="evidence at transcript level"/>
<dbReference type="GO" id="GO:0046982">
    <property type="term" value="F:protein heterodimerization activity"/>
    <property type="evidence" value="ECO:0007669"/>
    <property type="project" value="InterPro"/>
</dbReference>
<protein>
    <recommendedName>
        <fullName evidence="4">Transcription factor CBF/NF-Y/archaeal histone domain-containing protein</fullName>
    </recommendedName>
</protein>
<dbReference type="Pfam" id="PF00808">
    <property type="entry name" value="CBFD_NFYB_HMF"/>
    <property type="match status" value="1"/>
</dbReference>
<dbReference type="PANTHER" id="PTHR46172:SF1">
    <property type="entry name" value="DNA POLYMERASE EPSILON SUBUNIT 3"/>
    <property type="match status" value="1"/>
</dbReference>
<feature type="region of interest" description="Disordered" evidence="3">
    <location>
        <begin position="104"/>
        <end position="164"/>
    </location>
</feature>
<dbReference type="InterPro" id="IPR051377">
    <property type="entry name" value="DNA_Pol-Epsilon_Subunit"/>
</dbReference>
<feature type="compositionally biased region" description="Basic and acidic residues" evidence="3">
    <location>
        <begin position="110"/>
        <end position="127"/>
    </location>
</feature>
<keyword evidence="2" id="KW-0539">Nucleus</keyword>
<feature type="domain" description="Transcription factor CBF/NF-Y/archaeal histone" evidence="4">
    <location>
        <begin position="24"/>
        <end position="84"/>
    </location>
</feature>
<dbReference type="AlphaFoldDB" id="D5ACV8"/>
<organism evidence="5">
    <name type="scientific">Picea sitchensis</name>
    <name type="common">Sitka spruce</name>
    <name type="synonym">Pinus sitchensis</name>
    <dbReference type="NCBI Taxonomy" id="3332"/>
    <lineage>
        <taxon>Eukaryota</taxon>
        <taxon>Viridiplantae</taxon>
        <taxon>Streptophyta</taxon>
        <taxon>Embryophyta</taxon>
        <taxon>Tracheophyta</taxon>
        <taxon>Spermatophyta</taxon>
        <taxon>Pinopsida</taxon>
        <taxon>Pinidae</taxon>
        <taxon>Conifers I</taxon>
        <taxon>Pinales</taxon>
        <taxon>Pinaceae</taxon>
        <taxon>Picea</taxon>
    </lineage>
</organism>
<dbReference type="OMA" id="KQNHRTI"/>
<comment type="subcellular location">
    <subcellularLocation>
        <location evidence="1">Nucleus</location>
    </subcellularLocation>
</comment>
<dbReference type="GO" id="GO:0008622">
    <property type="term" value="C:epsilon DNA polymerase complex"/>
    <property type="evidence" value="ECO:0007669"/>
    <property type="project" value="TreeGrafter"/>
</dbReference>
<dbReference type="CDD" id="cd22928">
    <property type="entry name" value="HFD_POLE3_DPB4"/>
    <property type="match status" value="1"/>
</dbReference>
<sequence>MASTGEVEDLPRANIRRVVKGKLSQLMKDNPSSSAKDIAIHKEALLACSESARIFIHYLSATANDICYESKRQTINADDVMKAIEEMEFPELLDPLKTSLEVFRKQNASKKSENKTKTADRKRKSEVDLEMENGNGSHAEDANEAQDDFGEENKEDENDDLEED</sequence>
<dbReference type="GO" id="GO:0006272">
    <property type="term" value="P:leading strand elongation"/>
    <property type="evidence" value="ECO:0007669"/>
    <property type="project" value="TreeGrafter"/>
</dbReference>
<evidence type="ECO:0000259" key="4">
    <source>
        <dbReference type="Pfam" id="PF00808"/>
    </source>
</evidence>
<evidence type="ECO:0000313" key="5">
    <source>
        <dbReference type="EMBL" id="ADE77377.1"/>
    </source>
</evidence>